<comment type="caution">
    <text evidence="1">The sequence shown here is derived from an EMBL/GenBank/DDBJ whole genome shotgun (WGS) entry which is preliminary data.</text>
</comment>
<keyword evidence="2" id="KW-1185">Reference proteome</keyword>
<gene>
    <name evidence="1" type="ORF">EVAR_31894_1</name>
</gene>
<evidence type="ECO:0000313" key="2">
    <source>
        <dbReference type="Proteomes" id="UP000299102"/>
    </source>
</evidence>
<accession>A0A4C1WZ52</accession>
<sequence>MTGWQRPVVRAAGVLCKALPTGFGRTHAVNEPQEKTIPYDSYGYPGGGQPMRQLNYFVLMNLWNFQRLSDTYAHSNRTVLTGRHLYRYALKAKYIKVRIAIRIVRATSEIPRYAFPQSFYLRSRGWHPKSFTLTQCGSGAPIDRLTDTISTSAVDGLTCVLWGAERLAFHSNPDPTVGFGLDPRLLALPTLPFSTAISLTILLSTKPEKSWRKWRGPIFTIQVEQRHANVHRADNWPDLEPFHATSGYQQA</sequence>
<reference evidence="1 2" key="1">
    <citation type="journal article" date="2019" name="Commun. Biol.">
        <title>The bagworm genome reveals a unique fibroin gene that provides high tensile strength.</title>
        <authorList>
            <person name="Kono N."/>
            <person name="Nakamura H."/>
            <person name="Ohtoshi R."/>
            <person name="Tomita M."/>
            <person name="Numata K."/>
            <person name="Arakawa K."/>
        </authorList>
    </citation>
    <scope>NUCLEOTIDE SEQUENCE [LARGE SCALE GENOMIC DNA]</scope>
</reference>
<dbReference type="AlphaFoldDB" id="A0A4C1WZ52"/>
<evidence type="ECO:0000313" key="1">
    <source>
        <dbReference type="EMBL" id="GBP55374.1"/>
    </source>
</evidence>
<protein>
    <submittedName>
        <fullName evidence="1">Uncharacterized protein</fullName>
    </submittedName>
</protein>
<dbReference type="EMBL" id="BGZK01000666">
    <property type="protein sequence ID" value="GBP55374.1"/>
    <property type="molecule type" value="Genomic_DNA"/>
</dbReference>
<organism evidence="1 2">
    <name type="scientific">Eumeta variegata</name>
    <name type="common">Bagworm moth</name>
    <name type="synonym">Eumeta japonica</name>
    <dbReference type="NCBI Taxonomy" id="151549"/>
    <lineage>
        <taxon>Eukaryota</taxon>
        <taxon>Metazoa</taxon>
        <taxon>Ecdysozoa</taxon>
        <taxon>Arthropoda</taxon>
        <taxon>Hexapoda</taxon>
        <taxon>Insecta</taxon>
        <taxon>Pterygota</taxon>
        <taxon>Neoptera</taxon>
        <taxon>Endopterygota</taxon>
        <taxon>Lepidoptera</taxon>
        <taxon>Glossata</taxon>
        <taxon>Ditrysia</taxon>
        <taxon>Tineoidea</taxon>
        <taxon>Psychidae</taxon>
        <taxon>Oiketicinae</taxon>
        <taxon>Eumeta</taxon>
    </lineage>
</organism>
<name>A0A4C1WZ52_EUMVA</name>
<proteinExistence type="predicted"/>
<dbReference type="Proteomes" id="UP000299102">
    <property type="component" value="Unassembled WGS sequence"/>
</dbReference>